<dbReference type="CDD" id="cd16936">
    <property type="entry name" value="HATPase_RsbW-like"/>
    <property type="match status" value="1"/>
</dbReference>
<dbReference type="InterPro" id="IPR001932">
    <property type="entry name" value="PPM-type_phosphatase-like_dom"/>
</dbReference>
<dbReference type="InterPro" id="IPR003018">
    <property type="entry name" value="GAF"/>
</dbReference>
<dbReference type="Gene3D" id="3.30.450.40">
    <property type="match status" value="1"/>
</dbReference>
<dbReference type="Pfam" id="PF05231">
    <property type="entry name" value="MASE1"/>
    <property type="match status" value="1"/>
</dbReference>
<evidence type="ECO:0000256" key="7">
    <source>
        <dbReference type="SAM" id="MobiDB-lite"/>
    </source>
</evidence>
<feature type="transmembrane region" description="Helical" evidence="8">
    <location>
        <begin position="124"/>
        <end position="142"/>
    </location>
</feature>
<dbReference type="RefSeq" id="WP_173065599.1">
    <property type="nucleotide sequence ID" value="NZ_BAABGO010000020.1"/>
</dbReference>
<dbReference type="SMART" id="SM00331">
    <property type="entry name" value="PP2C_SIG"/>
    <property type="match status" value="1"/>
</dbReference>
<evidence type="ECO:0000256" key="3">
    <source>
        <dbReference type="ARBA" id="ARBA00022692"/>
    </source>
</evidence>
<evidence type="ECO:0000256" key="4">
    <source>
        <dbReference type="ARBA" id="ARBA00022801"/>
    </source>
</evidence>
<keyword evidence="6 8" id="KW-0472">Membrane</keyword>
<organism evidence="11 12">
    <name type="scientific">Phytohabitans houttuyneae</name>
    <dbReference type="NCBI Taxonomy" id="1076126"/>
    <lineage>
        <taxon>Bacteria</taxon>
        <taxon>Bacillati</taxon>
        <taxon>Actinomycetota</taxon>
        <taxon>Actinomycetes</taxon>
        <taxon>Micromonosporales</taxon>
        <taxon>Micromonosporaceae</taxon>
    </lineage>
</organism>
<reference evidence="11 12" key="2">
    <citation type="submission" date="2020-03" db="EMBL/GenBank/DDBJ databases">
        <authorList>
            <person name="Ichikawa N."/>
            <person name="Kimura A."/>
            <person name="Kitahashi Y."/>
            <person name="Uohara A."/>
        </authorList>
    </citation>
    <scope>NUCLEOTIDE SEQUENCE [LARGE SCALE GENOMIC DNA]</scope>
    <source>
        <strain evidence="11 12">NBRC 108639</strain>
    </source>
</reference>
<protein>
    <recommendedName>
        <fullName evidence="13">PPM-type phosphatase domain-containing protein</fullName>
    </recommendedName>
</protein>
<dbReference type="Pfam" id="PF13185">
    <property type="entry name" value="GAF_2"/>
    <property type="match status" value="1"/>
</dbReference>
<sequence length="914" mass="95821">MRPAADDRARQRWAPVWIVGAVAGGYALGSGCAWLLFHASDVGAVFFPPAGVTLGALLLARRRHWGWVLGAAGVVELSVNLWQGLPLGAACGFVLTNTVEPLVGATLVRLFLPGRIDLTRVRDAAVFLACAVGLGPLAGGFIGATTSAWTSGAGWWTALAQFWAGDGLAVLTLGSAVVGLGTLRLGSRTPDAGPADTLRLHPNTLHPDPGKLQTEPSTAHTDPGMLQTDPSPAETQTSAGQTSASTAQTHTSATRTGGGARRLGRAALVLSATAALTAIGFWPQDVPLMYLPVPLLLAAGFGGRIATVGAAGFVMAFVANWQSAAGRGPWAALADQPDLEAATLQVYLAFVVLGAWVLAIAVAERDRARAQSRREVAARLRLETLQEVSAGLAVAATADQVVHVLVEKGVGVVADHGYVTLLDRDGVHLRIYPTSTAQAAIVGRVAEVRVGDLGRLPVVDVLQSGQPVTLGSAAEIVERYPAISAVDAEADTRGVLVVPVRVAERTLGALAFAFHRDGAVTPEVASLAQTIADLAGQAVDRAERYEAEYTAAHELQRSLLPRISGHLPGVRARAAYQPAERGNDVGGDWYDVFELPGSRVAIAVGDVVGHGLAAAAAMGRLQQVLRSTALAGGSPAEVLESLDAASTTIDGAAYATVGYAEYDPIDRTLTYASAGHPPPLLAAGNAVSYLTDARSQPLQLASRPRAEATIAVPDGAMLVWYSDGLLERRDEVIDVGLDRLAKTAESLHGAEPQVWCDRIMTAMTEGAATTDDVVVSCLLLAGLAASDNEAGVLRLTLNSVRDLPSTRRALRAWSVTHELSADQTDALLMTANEALINSLEHAYHGRPTGPVTLTAIRGRRREVRVEVDDRGRWRASSPDGERGRGLDLINQMARRVVVNLSRHGTRVTITVPET</sequence>
<evidence type="ECO:0000313" key="11">
    <source>
        <dbReference type="EMBL" id="GFJ83305.1"/>
    </source>
</evidence>
<keyword evidence="5 8" id="KW-1133">Transmembrane helix</keyword>
<evidence type="ECO:0000259" key="9">
    <source>
        <dbReference type="SMART" id="SM00065"/>
    </source>
</evidence>
<dbReference type="InterPro" id="IPR007895">
    <property type="entry name" value="MASE1"/>
</dbReference>
<dbReference type="SUPFAM" id="SSF55874">
    <property type="entry name" value="ATPase domain of HSP90 chaperone/DNA topoisomerase II/histidine kinase"/>
    <property type="match status" value="1"/>
</dbReference>
<dbReference type="Gene3D" id="3.60.40.10">
    <property type="entry name" value="PPM-type phosphatase domain"/>
    <property type="match status" value="1"/>
</dbReference>
<comment type="caution">
    <text evidence="11">The sequence shown here is derived from an EMBL/GenBank/DDBJ whole genome shotgun (WGS) entry which is preliminary data.</text>
</comment>
<dbReference type="AlphaFoldDB" id="A0A6V8KRP9"/>
<evidence type="ECO:0000313" key="12">
    <source>
        <dbReference type="Proteomes" id="UP000482800"/>
    </source>
</evidence>
<proteinExistence type="predicted"/>
<dbReference type="PANTHER" id="PTHR43156:SF2">
    <property type="entry name" value="STAGE II SPORULATION PROTEIN E"/>
    <property type="match status" value="1"/>
</dbReference>
<dbReference type="GO" id="GO:0016791">
    <property type="term" value="F:phosphatase activity"/>
    <property type="evidence" value="ECO:0007669"/>
    <property type="project" value="TreeGrafter"/>
</dbReference>
<feature type="compositionally biased region" description="Low complexity" evidence="7">
    <location>
        <begin position="235"/>
        <end position="255"/>
    </location>
</feature>
<evidence type="ECO:0000259" key="10">
    <source>
        <dbReference type="SMART" id="SM00331"/>
    </source>
</evidence>
<feature type="domain" description="GAF" evidence="9">
    <location>
        <begin position="393"/>
        <end position="549"/>
    </location>
</feature>
<feature type="transmembrane region" description="Helical" evidence="8">
    <location>
        <begin position="87"/>
        <end position="112"/>
    </location>
</feature>
<dbReference type="GO" id="GO:0005886">
    <property type="term" value="C:plasma membrane"/>
    <property type="evidence" value="ECO:0007669"/>
    <property type="project" value="UniProtKB-SubCell"/>
</dbReference>
<dbReference type="PROSITE" id="PS51257">
    <property type="entry name" value="PROKAR_LIPOPROTEIN"/>
    <property type="match status" value="1"/>
</dbReference>
<dbReference type="InterPro" id="IPR003594">
    <property type="entry name" value="HATPase_dom"/>
</dbReference>
<feature type="transmembrane region" description="Helical" evidence="8">
    <location>
        <begin position="42"/>
        <end position="60"/>
    </location>
</feature>
<feature type="region of interest" description="Disordered" evidence="7">
    <location>
        <begin position="191"/>
        <end position="259"/>
    </location>
</feature>
<accession>A0A6V8KRP9</accession>
<keyword evidence="3 8" id="KW-0812">Transmembrane</keyword>
<gene>
    <name evidence="11" type="ORF">Phou_074850</name>
</gene>
<dbReference type="SMART" id="SM00065">
    <property type="entry name" value="GAF"/>
    <property type="match status" value="1"/>
</dbReference>
<dbReference type="Gene3D" id="3.30.565.10">
    <property type="entry name" value="Histidine kinase-like ATPase, C-terminal domain"/>
    <property type="match status" value="1"/>
</dbReference>
<dbReference type="EMBL" id="BLPF01000003">
    <property type="protein sequence ID" value="GFJ83305.1"/>
    <property type="molecule type" value="Genomic_DNA"/>
</dbReference>
<evidence type="ECO:0000256" key="1">
    <source>
        <dbReference type="ARBA" id="ARBA00004651"/>
    </source>
</evidence>
<name>A0A6V8KRP9_9ACTN</name>
<feature type="transmembrane region" description="Helical" evidence="8">
    <location>
        <begin position="295"/>
        <end position="321"/>
    </location>
</feature>
<evidence type="ECO:0000256" key="2">
    <source>
        <dbReference type="ARBA" id="ARBA00022475"/>
    </source>
</evidence>
<dbReference type="Pfam" id="PF07228">
    <property type="entry name" value="SpoIIE"/>
    <property type="match status" value="1"/>
</dbReference>
<feature type="transmembrane region" description="Helical" evidence="8">
    <location>
        <begin position="263"/>
        <end position="283"/>
    </location>
</feature>
<evidence type="ECO:0008006" key="13">
    <source>
        <dbReference type="Google" id="ProtNLM"/>
    </source>
</evidence>
<feature type="transmembrane region" description="Helical" evidence="8">
    <location>
        <begin position="65"/>
        <end position="81"/>
    </location>
</feature>
<dbReference type="InterPro" id="IPR029016">
    <property type="entry name" value="GAF-like_dom_sf"/>
</dbReference>
<dbReference type="InterPro" id="IPR036457">
    <property type="entry name" value="PPM-type-like_dom_sf"/>
</dbReference>
<dbReference type="InterPro" id="IPR036890">
    <property type="entry name" value="HATPase_C_sf"/>
</dbReference>
<reference evidence="11 12" key="1">
    <citation type="submission" date="2020-03" db="EMBL/GenBank/DDBJ databases">
        <title>Whole genome shotgun sequence of Phytohabitans houttuyneae NBRC 108639.</title>
        <authorList>
            <person name="Komaki H."/>
            <person name="Tamura T."/>
        </authorList>
    </citation>
    <scope>NUCLEOTIDE SEQUENCE [LARGE SCALE GENOMIC DNA]</scope>
    <source>
        <strain evidence="11 12">NBRC 108639</strain>
    </source>
</reference>
<evidence type="ECO:0000256" key="8">
    <source>
        <dbReference type="SAM" id="Phobius"/>
    </source>
</evidence>
<evidence type="ECO:0000256" key="6">
    <source>
        <dbReference type="ARBA" id="ARBA00023136"/>
    </source>
</evidence>
<dbReference type="Pfam" id="PF13581">
    <property type="entry name" value="HATPase_c_2"/>
    <property type="match status" value="1"/>
</dbReference>
<keyword evidence="4" id="KW-0378">Hydrolase</keyword>
<feature type="transmembrane region" description="Helical" evidence="8">
    <location>
        <begin position="342"/>
        <end position="363"/>
    </location>
</feature>
<dbReference type="InterPro" id="IPR052016">
    <property type="entry name" value="Bact_Sigma-Reg"/>
</dbReference>
<feature type="domain" description="PPM-type phosphatase" evidence="10">
    <location>
        <begin position="570"/>
        <end position="780"/>
    </location>
</feature>
<feature type="transmembrane region" description="Helical" evidence="8">
    <location>
        <begin position="162"/>
        <end position="183"/>
    </location>
</feature>
<feature type="transmembrane region" description="Helical" evidence="8">
    <location>
        <begin position="12"/>
        <end position="36"/>
    </location>
</feature>
<comment type="subcellular location">
    <subcellularLocation>
        <location evidence="1">Cell membrane</location>
        <topology evidence="1">Multi-pass membrane protein</topology>
    </subcellularLocation>
</comment>
<dbReference type="SUPFAM" id="SSF55781">
    <property type="entry name" value="GAF domain-like"/>
    <property type="match status" value="1"/>
</dbReference>
<dbReference type="PANTHER" id="PTHR43156">
    <property type="entry name" value="STAGE II SPORULATION PROTEIN E-RELATED"/>
    <property type="match status" value="1"/>
</dbReference>
<dbReference type="Proteomes" id="UP000482800">
    <property type="component" value="Unassembled WGS sequence"/>
</dbReference>
<keyword evidence="2" id="KW-1003">Cell membrane</keyword>
<evidence type="ECO:0000256" key="5">
    <source>
        <dbReference type="ARBA" id="ARBA00022989"/>
    </source>
</evidence>
<keyword evidence="12" id="KW-1185">Reference proteome</keyword>